<accession>A0AAV5WWC4</accession>
<evidence type="ECO:0000313" key="1">
    <source>
        <dbReference type="EMBL" id="GMT34934.1"/>
    </source>
</evidence>
<comment type="caution">
    <text evidence="1">The sequence shown here is derived from an EMBL/GenBank/DDBJ whole genome shotgun (WGS) entry which is preliminary data.</text>
</comment>
<dbReference type="AlphaFoldDB" id="A0AAV5WWC4"/>
<feature type="non-terminal residue" evidence="1">
    <location>
        <position position="79"/>
    </location>
</feature>
<keyword evidence="2" id="KW-1185">Reference proteome</keyword>
<dbReference type="EMBL" id="BTSY01000006">
    <property type="protein sequence ID" value="GMT34934.1"/>
    <property type="molecule type" value="Genomic_DNA"/>
</dbReference>
<reference evidence="1" key="1">
    <citation type="submission" date="2023-10" db="EMBL/GenBank/DDBJ databases">
        <title>Genome assembly of Pristionchus species.</title>
        <authorList>
            <person name="Yoshida K."/>
            <person name="Sommer R.J."/>
        </authorList>
    </citation>
    <scope>NUCLEOTIDE SEQUENCE</scope>
    <source>
        <strain evidence="1">RS5133</strain>
    </source>
</reference>
<protein>
    <submittedName>
        <fullName evidence="1">Uncharacterized protein</fullName>
    </submittedName>
</protein>
<proteinExistence type="predicted"/>
<feature type="non-terminal residue" evidence="1">
    <location>
        <position position="1"/>
    </location>
</feature>
<gene>
    <name evidence="1" type="ORF">PFISCL1PPCAC_26231</name>
</gene>
<sequence length="79" mass="9399">HSQSLVQFLHVEMALGHFGLLLLQIFLRDATHPPFPVHAPRLRSQRFDHLLFLPDLIENVLLRERFAILTKLFFRTEKR</sequence>
<evidence type="ECO:0000313" key="2">
    <source>
        <dbReference type="Proteomes" id="UP001432322"/>
    </source>
</evidence>
<organism evidence="1 2">
    <name type="scientific">Pristionchus fissidentatus</name>
    <dbReference type="NCBI Taxonomy" id="1538716"/>
    <lineage>
        <taxon>Eukaryota</taxon>
        <taxon>Metazoa</taxon>
        <taxon>Ecdysozoa</taxon>
        <taxon>Nematoda</taxon>
        <taxon>Chromadorea</taxon>
        <taxon>Rhabditida</taxon>
        <taxon>Rhabditina</taxon>
        <taxon>Diplogasteromorpha</taxon>
        <taxon>Diplogasteroidea</taxon>
        <taxon>Neodiplogasteridae</taxon>
        <taxon>Pristionchus</taxon>
    </lineage>
</organism>
<dbReference type="Proteomes" id="UP001432322">
    <property type="component" value="Unassembled WGS sequence"/>
</dbReference>
<name>A0AAV5WWC4_9BILA</name>